<dbReference type="AlphaFoldDB" id="A0A9W4RYU5"/>
<name>A0A9W4RYU5_9PEZI</name>
<evidence type="ECO:0000256" key="3">
    <source>
        <dbReference type="ARBA" id="ARBA00022691"/>
    </source>
</evidence>
<feature type="binding site" evidence="4">
    <location>
        <position position="148"/>
    </location>
    <ligand>
        <name>S-adenosyl-L-methionine</name>
        <dbReference type="ChEBI" id="CHEBI:59789"/>
    </ligand>
</feature>
<dbReference type="HAMAP" id="MF_03044">
    <property type="entry name" value="BMT2"/>
    <property type="match status" value="1"/>
</dbReference>
<keyword evidence="7" id="KW-1185">Reference proteome</keyword>
<evidence type="ECO:0000256" key="5">
    <source>
        <dbReference type="SAM" id="MobiDB-lite"/>
    </source>
</evidence>
<comment type="caution">
    <text evidence="6">The sequence shown here is derived from an EMBL/GenBank/DDBJ whole genome shotgun (WGS) entry which is preliminary data.</text>
</comment>
<dbReference type="GO" id="GO:0005730">
    <property type="term" value="C:nucleolus"/>
    <property type="evidence" value="ECO:0007669"/>
    <property type="project" value="UniProtKB-SubCell"/>
</dbReference>
<keyword evidence="4" id="KW-0539">Nucleus</keyword>
<dbReference type="Pfam" id="PF11968">
    <property type="entry name" value="Bmt2"/>
    <property type="match status" value="1"/>
</dbReference>
<evidence type="ECO:0000313" key="7">
    <source>
        <dbReference type="Proteomes" id="UP001152533"/>
    </source>
</evidence>
<keyword evidence="1 4" id="KW-0489">Methyltransferase</keyword>
<dbReference type="Proteomes" id="UP001152533">
    <property type="component" value="Unassembled WGS sequence"/>
</dbReference>
<dbReference type="InterPro" id="IPR021867">
    <property type="entry name" value="Bmt2/SAMTOR"/>
</dbReference>
<accession>A0A9W4RYU5</accession>
<comment type="similarity">
    <text evidence="4">Belongs to the BMT2 family.</text>
</comment>
<gene>
    <name evidence="6" type="ORF">CGXH109_LOCUS91184</name>
</gene>
<dbReference type="PANTHER" id="PTHR21008">
    <property type="entry name" value="S-ADENOSYLMETHIONINE SENSOR UPSTREAM OF MTORC1-RELATED"/>
    <property type="match status" value="1"/>
</dbReference>
<reference evidence="6" key="1">
    <citation type="submission" date="2022-08" db="EMBL/GenBank/DDBJ databases">
        <authorList>
            <person name="Giroux E."/>
            <person name="Giroux E."/>
        </authorList>
    </citation>
    <scope>NUCLEOTIDE SEQUENCE</scope>
    <source>
        <strain evidence="6">H1091258</strain>
    </source>
</reference>
<evidence type="ECO:0000256" key="2">
    <source>
        <dbReference type="ARBA" id="ARBA00022679"/>
    </source>
</evidence>
<comment type="subcellular location">
    <subcellularLocation>
        <location evidence="4">Nucleus</location>
        <location evidence="4">Nucleolus</location>
    </subcellularLocation>
</comment>
<feature type="region of interest" description="Disordered" evidence="5">
    <location>
        <begin position="1"/>
        <end position="31"/>
    </location>
</feature>
<sequence>MARQKPTPKLLSSGRPPTLKKAKSISRKETRTLINTHHTLQKKRQQALARNDEKEAAALAAKISALGGLKEYQQASLQGQRTDRGGDSSKVLLDWLRPANLQSTKTMAAATSDNHGSTRRRLRMLEVGALSVGNACSKSGLFEMELIDLNSQQPGILQQDFMERPLPKDDTERFDIISLSLVLNYVPDHSLRGEMLLRTLSFLRQPNDDLPESARNVFPSLFVVLPKSCISNSRYFSQGRLIELMTLLGYAQVGVKLTNKLAYSLWKRQGPAQQPVTPFTKTEVNPGWPGSCHFSTAVEQARMMTDEDTRLTNARSNTTASEVGWRNLTPVRSRYGALSLAAASFFRTAMGDQKGELDDTVGFLNRWPCIDRRTITCVITMEMRTTKCHVAQRVSTG</sequence>
<evidence type="ECO:0000256" key="1">
    <source>
        <dbReference type="ARBA" id="ARBA00022603"/>
    </source>
</evidence>
<keyword evidence="3 4" id="KW-0949">S-adenosyl-L-methionine</keyword>
<dbReference type="EC" id="2.1.1.-" evidence="4"/>
<proteinExistence type="inferred from homology"/>
<dbReference type="GO" id="GO:0016433">
    <property type="term" value="F:rRNA (adenine) methyltransferase activity"/>
    <property type="evidence" value="ECO:0007669"/>
    <property type="project" value="UniProtKB-UniRule"/>
</dbReference>
<keyword evidence="2 4" id="KW-0808">Transferase</keyword>
<evidence type="ECO:0000256" key="4">
    <source>
        <dbReference type="HAMAP-Rule" id="MF_03044"/>
    </source>
</evidence>
<organism evidence="6 7">
    <name type="scientific">Colletotrichum noveboracense</name>
    <dbReference type="NCBI Taxonomy" id="2664923"/>
    <lineage>
        <taxon>Eukaryota</taxon>
        <taxon>Fungi</taxon>
        <taxon>Dikarya</taxon>
        <taxon>Ascomycota</taxon>
        <taxon>Pezizomycotina</taxon>
        <taxon>Sordariomycetes</taxon>
        <taxon>Hypocreomycetidae</taxon>
        <taxon>Glomerellales</taxon>
        <taxon>Glomerellaceae</taxon>
        <taxon>Colletotrichum</taxon>
        <taxon>Colletotrichum gloeosporioides species complex</taxon>
    </lineage>
</organism>
<dbReference type="PANTHER" id="PTHR21008:SF1">
    <property type="entry name" value="25S RRNA (ADENINE(2142)-N(1))-METHYLTRANSFERASE"/>
    <property type="match status" value="1"/>
</dbReference>
<evidence type="ECO:0000313" key="6">
    <source>
        <dbReference type="EMBL" id="CAI0649968.1"/>
    </source>
</evidence>
<comment type="function">
    <text evidence="4">S-adenosyl-L-methionine-dependent methyltransferase that specifically methylates the N(1) position of an adenine present in helix 65 in 25S rRNA.</text>
</comment>
<feature type="binding site" evidence="4">
    <location>
        <position position="128"/>
    </location>
    <ligand>
        <name>S-adenosyl-L-methionine</name>
        <dbReference type="ChEBI" id="CHEBI:59789"/>
    </ligand>
</feature>
<dbReference type="EMBL" id="CAMGZC010000781">
    <property type="protein sequence ID" value="CAI0649968.1"/>
    <property type="molecule type" value="Genomic_DNA"/>
</dbReference>
<protein>
    <recommendedName>
        <fullName evidence="4">25S rRNA adenine-N(1) methyltransferase</fullName>
        <ecNumber evidence="4">2.1.1.-</ecNumber>
    </recommendedName>
</protein>